<accession>A0A6G8IKF6</accession>
<feature type="chain" id="PRO_5026089280" description="WxL domain-containing protein" evidence="1">
    <location>
        <begin position="22"/>
        <end position="220"/>
    </location>
</feature>
<name>A0A6G8IKF6_9BURK</name>
<gene>
    <name evidence="2" type="ORF">G9Q37_16700</name>
</gene>
<feature type="signal peptide" evidence="1">
    <location>
        <begin position="1"/>
        <end position="21"/>
    </location>
</feature>
<dbReference type="KEGG" id="hcz:G9Q37_16700"/>
<proteinExistence type="predicted"/>
<dbReference type="EMBL" id="CP049989">
    <property type="protein sequence ID" value="QIM53674.1"/>
    <property type="molecule type" value="Genomic_DNA"/>
</dbReference>
<keyword evidence="3" id="KW-1185">Reference proteome</keyword>
<dbReference type="Proteomes" id="UP000503162">
    <property type="component" value="Chromosome"/>
</dbReference>
<organism evidence="2 3">
    <name type="scientific">Hydrogenophaga crocea</name>
    <dbReference type="NCBI Taxonomy" id="2716225"/>
    <lineage>
        <taxon>Bacteria</taxon>
        <taxon>Pseudomonadati</taxon>
        <taxon>Pseudomonadota</taxon>
        <taxon>Betaproteobacteria</taxon>
        <taxon>Burkholderiales</taxon>
        <taxon>Comamonadaceae</taxon>
        <taxon>Hydrogenophaga</taxon>
    </lineage>
</organism>
<evidence type="ECO:0008006" key="4">
    <source>
        <dbReference type="Google" id="ProtNLM"/>
    </source>
</evidence>
<evidence type="ECO:0000256" key="1">
    <source>
        <dbReference type="SAM" id="SignalP"/>
    </source>
</evidence>
<protein>
    <recommendedName>
        <fullName evidence="4">WxL domain-containing protein</fullName>
    </recommendedName>
</protein>
<keyword evidence="1" id="KW-0732">Signal</keyword>
<sequence>MRLRTACIVGSLGLALAGVQAEQTQSQGNGSRSTTARLDFELRIERMLYLRIGSGGAHAGTPAGTGPAASAAVSSADFTLSPAGLPDNPGGNGPTNAWGGAAPGFVASAAVVVPVEVRSNAGQVSLVAQTAGGLTSPGGGFISLNQLTVSSDNSSLPAPPHLARGTGPSVNVATGGSGTGAAGTLLTYRTAHWTLQFTPPATPPAAGTYSSLIVYTASSP</sequence>
<reference evidence="2 3" key="1">
    <citation type="submission" date="2020-03" db="EMBL/GenBank/DDBJ databases">
        <title>Hydrogenophaga sp. nov. isolated from cyanobacterial mat.</title>
        <authorList>
            <person name="Thorat V."/>
            <person name="Kirdat K."/>
            <person name="Tiwarekar B."/>
            <person name="Costa E.D."/>
            <person name="Yadav A."/>
        </authorList>
    </citation>
    <scope>NUCLEOTIDE SEQUENCE [LARGE SCALE GENOMIC DNA]</scope>
    <source>
        <strain evidence="2 3">BA0156</strain>
    </source>
</reference>
<evidence type="ECO:0000313" key="3">
    <source>
        <dbReference type="Proteomes" id="UP000503162"/>
    </source>
</evidence>
<dbReference type="RefSeq" id="WP_166228914.1">
    <property type="nucleotide sequence ID" value="NZ_CP049989.1"/>
</dbReference>
<evidence type="ECO:0000313" key="2">
    <source>
        <dbReference type="EMBL" id="QIM53674.1"/>
    </source>
</evidence>
<dbReference type="AlphaFoldDB" id="A0A6G8IKF6"/>